<dbReference type="Proteomes" id="UP000319731">
    <property type="component" value="Unassembled WGS sequence"/>
</dbReference>
<comment type="subcellular location">
    <subcellularLocation>
        <location evidence="13">Nucleus</location>
    </subcellularLocation>
    <subcellularLocation>
        <location evidence="13">Chromosome</location>
        <location evidence="13">Telomere</location>
    </subcellularLocation>
</comment>
<evidence type="ECO:0000256" key="14">
    <source>
        <dbReference type="SAM" id="MobiDB-lite"/>
    </source>
</evidence>
<dbReference type="PRINTS" id="PR01365">
    <property type="entry name" value="TELOMERASERT"/>
</dbReference>
<keyword evidence="5 13" id="KW-0808">Transferase</keyword>
<evidence type="ECO:0000256" key="7">
    <source>
        <dbReference type="ARBA" id="ARBA00022723"/>
    </source>
</evidence>
<keyword evidence="6 13" id="KW-0548">Nucleotidyltransferase</keyword>
<dbReference type="GeneID" id="42007317"/>
<dbReference type="GO" id="GO:0042162">
    <property type="term" value="F:telomeric DNA binding"/>
    <property type="evidence" value="ECO:0007669"/>
    <property type="project" value="TreeGrafter"/>
</dbReference>
<evidence type="ECO:0000313" key="16">
    <source>
        <dbReference type="EMBL" id="TPX30327.1"/>
    </source>
</evidence>
<keyword evidence="4 13" id="KW-0158">Chromosome</keyword>
<evidence type="ECO:0000259" key="15">
    <source>
        <dbReference type="PROSITE" id="PS50878"/>
    </source>
</evidence>
<evidence type="ECO:0000313" key="17">
    <source>
        <dbReference type="Proteomes" id="UP000319731"/>
    </source>
</evidence>
<dbReference type="GO" id="GO:0000781">
    <property type="term" value="C:chromosome, telomeric region"/>
    <property type="evidence" value="ECO:0007669"/>
    <property type="project" value="UniProtKB-SubCell"/>
</dbReference>
<dbReference type="InterPro" id="IPR049915">
    <property type="entry name" value="TERT_TEN"/>
</dbReference>
<comment type="similarity">
    <text evidence="1 13">Belongs to the reverse transcriptase family. Telomerase subfamily.</text>
</comment>
<dbReference type="AlphaFoldDB" id="A0A507BKF3"/>
<evidence type="ECO:0000256" key="8">
    <source>
        <dbReference type="ARBA" id="ARBA00022842"/>
    </source>
</evidence>
<feature type="compositionally biased region" description="Basic and acidic residues" evidence="14">
    <location>
        <begin position="228"/>
        <end position="241"/>
    </location>
</feature>
<evidence type="ECO:0000256" key="10">
    <source>
        <dbReference type="ARBA" id="ARBA00022918"/>
    </source>
</evidence>
<feature type="compositionally biased region" description="Basic and acidic residues" evidence="14">
    <location>
        <begin position="271"/>
        <end position="288"/>
    </location>
</feature>
<keyword evidence="10 13" id="KW-0695">RNA-directed DNA polymerase</keyword>
<dbReference type="EMBL" id="QEAO01000075">
    <property type="protein sequence ID" value="TPX30327.1"/>
    <property type="molecule type" value="Genomic_DNA"/>
</dbReference>
<evidence type="ECO:0000256" key="3">
    <source>
        <dbReference type="ARBA" id="ARBA00016182"/>
    </source>
</evidence>
<dbReference type="GO" id="GO:0007004">
    <property type="term" value="P:telomere maintenance via telomerase"/>
    <property type="evidence" value="ECO:0007669"/>
    <property type="project" value="TreeGrafter"/>
</dbReference>
<dbReference type="GO" id="GO:0070034">
    <property type="term" value="F:telomerase RNA binding"/>
    <property type="evidence" value="ECO:0007669"/>
    <property type="project" value="TreeGrafter"/>
</dbReference>
<keyword evidence="9 13" id="KW-0779">Telomere</keyword>
<dbReference type="SUPFAM" id="SSF56672">
    <property type="entry name" value="DNA/RNA polymerases"/>
    <property type="match status" value="1"/>
</dbReference>
<reference evidence="16 17" key="1">
    <citation type="journal article" date="2019" name="Sci. Rep.">
        <title>Comparative genomics of chytrid fungi reveal insights into the obligate biotrophic and pathogenic lifestyle of Synchytrium endobioticum.</title>
        <authorList>
            <person name="van de Vossenberg B.T.L.H."/>
            <person name="Warris S."/>
            <person name="Nguyen H.D.T."/>
            <person name="van Gent-Pelzer M.P.E."/>
            <person name="Joly D.L."/>
            <person name="van de Geest H.C."/>
            <person name="Bonants P.J.M."/>
            <person name="Smith D.S."/>
            <person name="Levesque C.A."/>
            <person name="van der Lee T.A.J."/>
        </authorList>
    </citation>
    <scope>NUCLEOTIDE SEQUENCE [LARGE SCALE GENOMIC DNA]</scope>
    <source>
        <strain evidence="16 17">JEL517</strain>
    </source>
</reference>
<dbReference type="GO" id="GO:0003720">
    <property type="term" value="F:telomerase activity"/>
    <property type="evidence" value="ECO:0007669"/>
    <property type="project" value="InterPro"/>
</dbReference>
<feature type="domain" description="Reverse transcriptase" evidence="15">
    <location>
        <begin position="596"/>
        <end position="957"/>
    </location>
</feature>
<protein>
    <recommendedName>
        <fullName evidence="3 13">Telomerase reverse transcriptase</fullName>
        <ecNumber evidence="2 13">2.7.7.49</ecNumber>
    </recommendedName>
    <alternativeName>
        <fullName evidence="13">Telomerase catalytic subunit</fullName>
    </alternativeName>
</protein>
<feature type="region of interest" description="Disordered" evidence="14">
    <location>
        <begin position="267"/>
        <end position="288"/>
    </location>
</feature>
<evidence type="ECO:0000256" key="6">
    <source>
        <dbReference type="ARBA" id="ARBA00022695"/>
    </source>
</evidence>
<dbReference type="GO" id="GO:0000333">
    <property type="term" value="C:telomerase catalytic core complex"/>
    <property type="evidence" value="ECO:0007669"/>
    <property type="project" value="TreeGrafter"/>
</dbReference>
<comment type="caution">
    <text evidence="16">The sequence shown here is derived from an EMBL/GenBank/DDBJ whole genome shotgun (WGS) entry which is preliminary data.</text>
</comment>
<dbReference type="Pfam" id="PF11474">
    <property type="entry name" value="TEN_TERT"/>
    <property type="match status" value="1"/>
</dbReference>
<evidence type="ECO:0000256" key="4">
    <source>
        <dbReference type="ARBA" id="ARBA00022454"/>
    </source>
</evidence>
<dbReference type="STRING" id="1806994.A0A507BKF3"/>
<evidence type="ECO:0000256" key="2">
    <source>
        <dbReference type="ARBA" id="ARBA00012493"/>
    </source>
</evidence>
<dbReference type="Gene3D" id="1.10.132.70">
    <property type="match status" value="1"/>
</dbReference>
<feature type="region of interest" description="Disordered" evidence="14">
    <location>
        <begin position="638"/>
        <end position="673"/>
    </location>
</feature>
<feature type="compositionally biased region" description="Basic and acidic residues" evidence="14">
    <location>
        <begin position="644"/>
        <end position="673"/>
    </location>
</feature>
<keyword evidence="8 13" id="KW-0460">Magnesium</keyword>
<dbReference type="PROSITE" id="PS50878">
    <property type="entry name" value="RT_POL"/>
    <property type="match status" value="1"/>
</dbReference>
<dbReference type="PANTHER" id="PTHR12066:SF0">
    <property type="entry name" value="TELOMERASE REVERSE TRANSCRIPTASE"/>
    <property type="match status" value="1"/>
</dbReference>
<dbReference type="CDD" id="cd01648">
    <property type="entry name" value="TERT"/>
    <property type="match status" value="1"/>
</dbReference>
<evidence type="ECO:0000256" key="13">
    <source>
        <dbReference type="RuleBase" id="RU365061"/>
    </source>
</evidence>
<dbReference type="EC" id="2.7.7.49" evidence="2 13"/>
<comment type="catalytic activity">
    <reaction evidence="12 13">
        <text>DNA(n) + a 2'-deoxyribonucleoside 5'-triphosphate = DNA(n+1) + diphosphate</text>
        <dbReference type="Rhea" id="RHEA:22508"/>
        <dbReference type="Rhea" id="RHEA-COMP:17339"/>
        <dbReference type="Rhea" id="RHEA-COMP:17340"/>
        <dbReference type="ChEBI" id="CHEBI:33019"/>
        <dbReference type="ChEBI" id="CHEBI:61560"/>
        <dbReference type="ChEBI" id="CHEBI:173112"/>
        <dbReference type="EC" id="2.7.7.49"/>
    </reaction>
</comment>
<dbReference type="InterPro" id="IPR000477">
    <property type="entry name" value="RT_dom"/>
</dbReference>
<gene>
    <name evidence="16" type="ORF">SmJEL517_g06094</name>
</gene>
<evidence type="ECO:0000256" key="9">
    <source>
        <dbReference type="ARBA" id="ARBA00022895"/>
    </source>
</evidence>
<evidence type="ECO:0000256" key="1">
    <source>
        <dbReference type="ARBA" id="ARBA00008001"/>
    </source>
</evidence>
<evidence type="ECO:0000256" key="11">
    <source>
        <dbReference type="ARBA" id="ARBA00023242"/>
    </source>
</evidence>
<keyword evidence="17" id="KW-1185">Reference proteome</keyword>
<keyword evidence="7 13" id="KW-0479">Metal-binding</keyword>
<evidence type="ECO:0000256" key="5">
    <source>
        <dbReference type="ARBA" id="ARBA00022679"/>
    </source>
</evidence>
<accession>A0A507BKF3</accession>
<dbReference type="GO" id="GO:0046872">
    <property type="term" value="F:metal ion binding"/>
    <property type="evidence" value="ECO:0007669"/>
    <property type="project" value="UniProtKB-KW"/>
</dbReference>
<comment type="function">
    <text evidence="13">Telomerase is a ribonucleoprotein enzyme essential for the replication of chromosome termini in most eukaryotes. It elongates telomeres. It is a reverse transcriptase that adds simple sequence repeats to chromosome ends by copying a template sequence within the RNA component of the enzyme.</text>
</comment>
<dbReference type="InterPro" id="IPR003545">
    <property type="entry name" value="Telomerase_RT"/>
</dbReference>
<dbReference type="OrthoDB" id="289721at2759"/>
<dbReference type="PANTHER" id="PTHR12066">
    <property type="entry name" value="TELOMERASE REVERSE TRANSCRIPTASE"/>
    <property type="match status" value="1"/>
</dbReference>
<dbReference type="InterPro" id="IPR043502">
    <property type="entry name" value="DNA/RNA_pol_sf"/>
</dbReference>
<keyword evidence="11 13" id="KW-0539">Nucleus</keyword>
<organism evidence="16 17">
    <name type="scientific">Synchytrium microbalum</name>
    <dbReference type="NCBI Taxonomy" id="1806994"/>
    <lineage>
        <taxon>Eukaryota</taxon>
        <taxon>Fungi</taxon>
        <taxon>Fungi incertae sedis</taxon>
        <taxon>Chytridiomycota</taxon>
        <taxon>Chytridiomycota incertae sedis</taxon>
        <taxon>Chytridiomycetes</taxon>
        <taxon>Synchytriales</taxon>
        <taxon>Synchytriaceae</taxon>
        <taxon>Synchytrium</taxon>
    </lineage>
</organism>
<dbReference type="InterPro" id="IPR021891">
    <property type="entry name" value="Telomerase_RBD"/>
</dbReference>
<feature type="compositionally biased region" description="Basic residues" evidence="14">
    <location>
        <begin position="209"/>
        <end position="222"/>
    </location>
</feature>
<dbReference type="Pfam" id="PF00078">
    <property type="entry name" value="RVT_1"/>
    <property type="match status" value="1"/>
</dbReference>
<name>A0A507BKF3_9FUNG</name>
<dbReference type="RefSeq" id="XP_031022008.1">
    <property type="nucleotide sequence ID" value="XM_031172020.1"/>
</dbReference>
<feature type="region of interest" description="Disordered" evidence="14">
    <location>
        <begin position="174"/>
        <end position="241"/>
    </location>
</feature>
<dbReference type="Gene3D" id="3.30.70.2630">
    <property type="match status" value="1"/>
</dbReference>
<dbReference type="Pfam" id="PF12009">
    <property type="entry name" value="Telomerase_RBD"/>
    <property type="match status" value="1"/>
</dbReference>
<evidence type="ECO:0000256" key="12">
    <source>
        <dbReference type="ARBA" id="ARBA00048173"/>
    </source>
</evidence>
<dbReference type="Gene3D" id="1.10.357.90">
    <property type="match status" value="1"/>
</dbReference>
<dbReference type="SMART" id="SM00975">
    <property type="entry name" value="Telomerase_RBD"/>
    <property type="match status" value="1"/>
</dbReference>
<sequence>MDVLHKLFKHVDNMQEFLLQCEISSTYNPSSNSTQTGFLIHGDYAFNTFMETTLVCSNEVPGSPPAISSIRSTQTEVVRRVIDKCKTHKKYCKRILCLGQHKNFPNTMIKSIKSSIWLKLLSIIGDEMMVHLLFHYSIFTLLPNSCYLQVSGVSISDSEPLELADSRLFAPFPPNMEFTTTPNKKRKRDAQLPKAQDSTDIDQDETLPAKKKRIRRFKRKVKPLPDSTKTDLDDPDVDGRMDLDDPEAKTIIPPPVASHLVVPVAPAPALEKNRSNESRAESKDEGKDGDLGFKRRVLYSRPFHGVKNEVLVGLPKIHVLSLYRLQILRKDQPRTPTQKPWPTITAQTILAYIFPRQYGLEHIFKKDSQKSFGRPIPPDYTVRYNADHFHDKPVPKRLRKAFELVQQMIRLHSTCNFKALYNKHCPAPTDLPGSTPLPGRDYMRWTSPFFNVSGFVKAVVRRVIPKKFLSTTHNTMVVFKAIDRFVRLRKSEDMTLQHAIDEFKMSDCEWLVPLGFQQGQHIPLSDTLKRRQLLEDFTFWLFDGFIIPLIKTSFYVTDTTVYRNRIVYFRSDIWKLCCFHIFESLGTSTYKKISEKQAKRTENESQFRVSRVRLVPKKNGLRPILNLRRRFSVMSKEEREDEDELKKKEDQKHGPPKPTLKDPSTDKENPKEKYTVITTTNKILKDAMHILNYEKGNNPQLMGGAVASLTDIYLKLKTFANALQAQSSNGDLPKLYFVKVDITAAFDSIKHDKLLEVLNDVFTDEDYFIVKYFLASAVDGKYSRKWPKKAFPGSANVHFAALANDMAKDMKKTLVADTVVYDRYEKDDIWQMLEEHITTNLVKVGRQTYRQRQGIPQGSVVSALLCSLYYGHLEQAELSFTNQGNDGLLLHYVDDFIYMTSNREKAERFLQVMTRGLPEYSAAVSPHKTMTNFPVEVNGFEMREIDGDDFPWCGHLINTRTLGVTADYSKMVREQFRESLGVDYLRHQGQALRRKVSAYMKPKCHALYFDTSLAKSPHVVAGLDAGRFTVLLNIYQSMRMCAMRFRMYIKQLENSSMKSVKVGQVVLSAMQEKVEKVKVAKREEFLSSTIHGCIRLMNRFVKGRTKTTVAQKINCECRVDAKEVYWLGLQAFYITLKSKQTEHSRIVQDLHSRVNAKKYLLVRKAVQVVITHSCNDIFGQMQY</sequence>
<proteinExistence type="inferred from homology"/>